<reference evidence="3 4" key="1">
    <citation type="journal article" date="2019" name="Int. J. Syst. Evol. Microbiol.">
        <title>The Global Catalogue of Microorganisms (GCM) 10K type strain sequencing project: providing services to taxonomists for standard genome sequencing and annotation.</title>
        <authorList>
            <consortium name="The Broad Institute Genomics Platform"/>
            <consortium name="The Broad Institute Genome Sequencing Center for Infectious Disease"/>
            <person name="Wu L."/>
            <person name="Ma J."/>
        </authorList>
    </citation>
    <scope>NUCLEOTIDE SEQUENCE [LARGE SCALE GENOMIC DNA]</scope>
    <source>
        <strain evidence="3 4">CGMCC 1.12563</strain>
    </source>
</reference>
<organism evidence="3 4">
    <name type="scientific">Halomarina rubra</name>
    <dbReference type="NCBI Taxonomy" id="2071873"/>
    <lineage>
        <taxon>Archaea</taxon>
        <taxon>Methanobacteriati</taxon>
        <taxon>Methanobacteriota</taxon>
        <taxon>Stenosarchaea group</taxon>
        <taxon>Halobacteria</taxon>
        <taxon>Halobacteriales</taxon>
        <taxon>Natronomonadaceae</taxon>
        <taxon>Halomarina</taxon>
    </lineage>
</organism>
<evidence type="ECO:0000313" key="4">
    <source>
        <dbReference type="Proteomes" id="UP001597187"/>
    </source>
</evidence>
<evidence type="ECO:0000259" key="1">
    <source>
        <dbReference type="Pfam" id="PF00534"/>
    </source>
</evidence>
<dbReference type="InterPro" id="IPR001296">
    <property type="entry name" value="Glyco_trans_1"/>
</dbReference>
<dbReference type="Pfam" id="PF00534">
    <property type="entry name" value="Glycos_transf_1"/>
    <property type="match status" value="1"/>
</dbReference>
<protein>
    <submittedName>
        <fullName evidence="3">Glycosyltransferase</fullName>
        <ecNumber evidence="3">2.4.-.-</ecNumber>
    </submittedName>
</protein>
<proteinExistence type="predicted"/>
<dbReference type="PANTHER" id="PTHR45947:SF3">
    <property type="entry name" value="SULFOQUINOVOSYL TRANSFERASE SQD2"/>
    <property type="match status" value="1"/>
</dbReference>
<keyword evidence="4" id="KW-1185">Reference proteome</keyword>
<dbReference type="AlphaFoldDB" id="A0ABD6AR38"/>
<dbReference type="InterPro" id="IPR028098">
    <property type="entry name" value="Glyco_trans_4-like_N"/>
</dbReference>
<dbReference type="EC" id="2.4.-.-" evidence="3"/>
<sequence>MRVLNYLELEGPLRRSGWATSVNAQRKALADTDVDLLTSPWRGGSLSSAAAHTLVGDGPVVDFDVAHTNAIGPGSVAVAQHARYHGMPLVAHAHITREDFAESFRGSNRVGPYLERYLRWFYSQADLVLCPSEYTKGVLESYPVDAPVRPITNGVDIESLQGYEQFREEYRERYDLEGMVAFAVGNVFERKGLTTFCELAQQTDYEFVWFGTVDDGPQTSETVRRWTRDPPENVTFTGWVEDKRGAFAAGDVFCFPAKVENQGIVVLEAMACGKAVVLRDIPVFREFYTDGEDCLICETDAEFREALDRLAADPDLRERLGENARETAREHSLDRVGEGLRAAYEDVLAGRV</sequence>
<dbReference type="PANTHER" id="PTHR45947">
    <property type="entry name" value="SULFOQUINOVOSYL TRANSFERASE SQD2"/>
    <property type="match status" value="1"/>
</dbReference>
<gene>
    <name evidence="3" type="ORF">ACFSBT_02205</name>
</gene>
<dbReference type="EMBL" id="JBHUDC010000002">
    <property type="protein sequence ID" value="MFD1512094.1"/>
    <property type="molecule type" value="Genomic_DNA"/>
</dbReference>
<dbReference type="Gene3D" id="3.40.50.2000">
    <property type="entry name" value="Glycogen Phosphorylase B"/>
    <property type="match status" value="2"/>
</dbReference>
<dbReference type="Pfam" id="PF13439">
    <property type="entry name" value="Glyco_transf_4"/>
    <property type="match status" value="1"/>
</dbReference>
<accession>A0ABD6AR38</accession>
<evidence type="ECO:0000259" key="2">
    <source>
        <dbReference type="Pfam" id="PF13439"/>
    </source>
</evidence>
<dbReference type="InterPro" id="IPR050194">
    <property type="entry name" value="Glycosyltransferase_grp1"/>
</dbReference>
<keyword evidence="3" id="KW-0808">Transferase</keyword>
<feature type="domain" description="Glycosyl transferase family 1" evidence="1">
    <location>
        <begin position="177"/>
        <end position="326"/>
    </location>
</feature>
<name>A0ABD6AR38_9EURY</name>
<comment type="caution">
    <text evidence="3">The sequence shown here is derived from an EMBL/GenBank/DDBJ whole genome shotgun (WGS) entry which is preliminary data.</text>
</comment>
<evidence type="ECO:0000313" key="3">
    <source>
        <dbReference type="EMBL" id="MFD1512094.1"/>
    </source>
</evidence>
<dbReference type="SUPFAM" id="SSF53756">
    <property type="entry name" value="UDP-Glycosyltransferase/glycogen phosphorylase"/>
    <property type="match status" value="1"/>
</dbReference>
<feature type="domain" description="Glycosyltransferase subfamily 4-like N-terminal" evidence="2">
    <location>
        <begin position="62"/>
        <end position="158"/>
    </location>
</feature>
<dbReference type="RefSeq" id="WP_250872081.1">
    <property type="nucleotide sequence ID" value="NZ_JALXFV010000002.1"/>
</dbReference>
<dbReference type="Proteomes" id="UP001597187">
    <property type="component" value="Unassembled WGS sequence"/>
</dbReference>
<keyword evidence="3" id="KW-0328">Glycosyltransferase</keyword>
<dbReference type="GO" id="GO:0016757">
    <property type="term" value="F:glycosyltransferase activity"/>
    <property type="evidence" value="ECO:0007669"/>
    <property type="project" value="UniProtKB-KW"/>
</dbReference>